<name>A0A9D1D3H8_9ACTN</name>
<evidence type="ECO:0000313" key="7">
    <source>
        <dbReference type="EMBL" id="HIR01366.1"/>
    </source>
</evidence>
<dbReference type="InterPro" id="IPR036259">
    <property type="entry name" value="MFS_trans_sf"/>
</dbReference>
<dbReference type="InterPro" id="IPR052714">
    <property type="entry name" value="MFS_Exporter"/>
</dbReference>
<dbReference type="PANTHER" id="PTHR23531:SF1">
    <property type="entry name" value="QUINOLENE RESISTANCE PROTEIN NORA"/>
    <property type="match status" value="1"/>
</dbReference>
<feature type="transmembrane region" description="Helical" evidence="5">
    <location>
        <begin position="79"/>
        <end position="102"/>
    </location>
</feature>
<gene>
    <name evidence="7" type="ORF">IAA69_03795</name>
</gene>
<dbReference type="PROSITE" id="PS50850">
    <property type="entry name" value="MFS"/>
    <property type="match status" value="1"/>
</dbReference>
<evidence type="ECO:0000256" key="5">
    <source>
        <dbReference type="SAM" id="Phobius"/>
    </source>
</evidence>
<dbReference type="SUPFAM" id="SSF103473">
    <property type="entry name" value="MFS general substrate transporter"/>
    <property type="match status" value="1"/>
</dbReference>
<reference evidence="7" key="1">
    <citation type="submission" date="2020-10" db="EMBL/GenBank/DDBJ databases">
        <authorList>
            <person name="Gilroy R."/>
        </authorList>
    </citation>
    <scope>NUCLEOTIDE SEQUENCE</scope>
    <source>
        <strain evidence="7">ChiGjej1B1-2707</strain>
    </source>
</reference>
<dbReference type="GO" id="GO:0022857">
    <property type="term" value="F:transmembrane transporter activity"/>
    <property type="evidence" value="ECO:0007669"/>
    <property type="project" value="InterPro"/>
</dbReference>
<dbReference type="Gene3D" id="1.20.1250.20">
    <property type="entry name" value="MFS general substrate transporter like domains"/>
    <property type="match status" value="2"/>
</dbReference>
<dbReference type="AlphaFoldDB" id="A0A9D1D3H8"/>
<dbReference type="GO" id="GO:0005886">
    <property type="term" value="C:plasma membrane"/>
    <property type="evidence" value="ECO:0007669"/>
    <property type="project" value="UniProtKB-SubCell"/>
</dbReference>
<dbReference type="InterPro" id="IPR005829">
    <property type="entry name" value="Sugar_transporter_CS"/>
</dbReference>
<evidence type="ECO:0000256" key="1">
    <source>
        <dbReference type="ARBA" id="ARBA00004651"/>
    </source>
</evidence>
<dbReference type="Proteomes" id="UP000824261">
    <property type="component" value="Unassembled WGS sequence"/>
</dbReference>
<dbReference type="PANTHER" id="PTHR23531">
    <property type="entry name" value="QUINOLENE RESISTANCE PROTEIN NORA"/>
    <property type="match status" value="1"/>
</dbReference>
<comment type="caution">
    <text evidence="7">The sequence shown here is derived from an EMBL/GenBank/DDBJ whole genome shotgun (WGS) entry which is preliminary data.</text>
</comment>
<feature type="transmembrane region" description="Helical" evidence="5">
    <location>
        <begin position="360"/>
        <end position="380"/>
    </location>
</feature>
<feature type="transmembrane region" description="Helical" evidence="5">
    <location>
        <begin position="12"/>
        <end position="34"/>
    </location>
</feature>
<keyword evidence="2 5" id="KW-0812">Transmembrane</keyword>
<comment type="subcellular location">
    <subcellularLocation>
        <location evidence="1">Cell membrane</location>
        <topology evidence="1">Multi-pass membrane protein</topology>
    </subcellularLocation>
</comment>
<feature type="transmembrane region" description="Helical" evidence="5">
    <location>
        <begin position="299"/>
        <end position="319"/>
    </location>
</feature>
<keyword evidence="3 5" id="KW-1133">Transmembrane helix</keyword>
<accession>A0A9D1D3H8</accession>
<dbReference type="Pfam" id="PF07690">
    <property type="entry name" value="MFS_1"/>
    <property type="match status" value="1"/>
</dbReference>
<protein>
    <submittedName>
        <fullName evidence="7">MFS transporter</fullName>
    </submittedName>
</protein>
<feature type="transmembrane region" description="Helical" evidence="5">
    <location>
        <begin position="162"/>
        <end position="183"/>
    </location>
</feature>
<evidence type="ECO:0000256" key="2">
    <source>
        <dbReference type="ARBA" id="ARBA00022692"/>
    </source>
</evidence>
<feature type="transmembrane region" description="Helical" evidence="5">
    <location>
        <begin position="392"/>
        <end position="410"/>
    </location>
</feature>
<dbReference type="PROSITE" id="PS00217">
    <property type="entry name" value="SUGAR_TRANSPORT_2"/>
    <property type="match status" value="1"/>
</dbReference>
<feature type="transmembrane region" description="Helical" evidence="5">
    <location>
        <begin position="267"/>
        <end position="287"/>
    </location>
</feature>
<keyword evidence="4 5" id="KW-0472">Membrane</keyword>
<feature type="transmembrane region" description="Helical" evidence="5">
    <location>
        <begin position="325"/>
        <end position="348"/>
    </location>
</feature>
<feature type="transmembrane region" description="Helical" evidence="5">
    <location>
        <begin position="238"/>
        <end position="261"/>
    </location>
</feature>
<dbReference type="InterPro" id="IPR011701">
    <property type="entry name" value="MFS"/>
</dbReference>
<evidence type="ECO:0000256" key="4">
    <source>
        <dbReference type="ARBA" id="ARBA00023136"/>
    </source>
</evidence>
<dbReference type="CDD" id="cd17489">
    <property type="entry name" value="MFS_YfcJ_like"/>
    <property type="match status" value="1"/>
</dbReference>
<evidence type="ECO:0000256" key="3">
    <source>
        <dbReference type="ARBA" id="ARBA00022989"/>
    </source>
</evidence>
<evidence type="ECO:0000259" key="6">
    <source>
        <dbReference type="PROSITE" id="PS50850"/>
    </source>
</evidence>
<feature type="transmembrane region" description="Helical" evidence="5">
    <location>
        <begin position="46"/>
        <end position="67"/>
    </location>
</feature>
<evidence type="ECO:0000313" key="8">
    <source>
        <dbReference type="Proteomes" id="UP000824261"/>
    </source>
</evidence>
<sequence length="417" mass="43620">MPSRNTGIFTKGFVLGTLVNLLLYVNYYTLMVVMANYCMETYATDLGTAGFSASIFIVGALIARFVSPAVIGALGRKKTLVLGVGMMTVLSACYLLNAGMAALFCIRILHGFFYGLAQTTVTSITTESIPDEHKGEGIGYYMLSVTVGSAVGPFLGTSLMHGPGFTVMFIVCSIVAAAGLAGATNVHDMKSKAAAAKEAREGIEDLAVAETAGAPDANAHPARVSHRKLSLSTFIESSALPISFVIVLVYLGYGAVITYLNAFAAEANLTAAAGVFFVAYAVTMLVSRPFTGKAFDRRGDLPVMTSGFIAFVAGMVVIGTSGNGAMLLAGACLMGYGIGTIQPSGLTLAVRRAADDRFDVANSTFFICLDAAIGLCPLLLGWTVPLIGYRGLFVLLGGISIVAFFLYLALRKRGLIA</sequence>
<feature type="domain" description="Major facilitator superfamily (MFS) profile" evidence="6">
    <location>
        <begin position="12"/>
        <end position="415"/>
    </location>
</feature>
<dbReference type="InterPro" id="IPR020846">
    <property type="entry name" value="MFS_dom"/>
</dbReference>
<organism evidence="7 8">
    <name type="scientific">Candidatus Aveggerthella stercoripullorum</name>
    <dbReference type="NCBI Taxonomy" id="2840688"/>
    <lineage>
        <taxon>Bacteria</taxon>
        <taxon>Bacillati</taxon>
        <taxon>Actinomycetota</taxon>
        <taxon>Coriobacteriia</taxon>
        <taxon>Eggerthellales</taxon>
        <taxon>Eggerthellaceae</taxon>
        <taxon>Eggerthellaceae incertae sedis</taxon>
        <taxon>Candidatus Aveggerthella</taxon>
    </lineage>
</organism>
<proteinExistence type="predicted"/>
<dbReference type="EMBL" id="DVGB01000045">
    <property type="protein sequence ID" value="HIR01366.1"/>
    <property type="molecule type" value="Genomic_DNA"/>
</dbReference>
<reference evidence="7" key="2">
    <citation type="journal article" date="2021" name="PeerJ">
        <title>Extensive microbial diversity within the chicken gut microbiome revealed by metagenomics and culture.</title>
        <authorList>
            <person name="Gilroy R."/>
            <person name="Ravi A."/>
            <person name="Getino M."/>
            <person name="Pursley I."/>
            <person name="Horton D.L."/>
            <person name="Alikhan N.F."/>
            <person name="Baker D."/>
            <person name="Gharbi K."/>
            <person name="Hall N."/>
            <person name="Watson M."/>
            <person name="Adriaenssens E.M."/>
            <person name="Foster-Nyarko E."/>
            <person name="Jarju S."/>
            <person name="Secka A."/>
            <person name="Antonio M."/>
            <person name="Oren A."/>
            <person name="Chaudhuri R.R."/>
            <person name="La Ragione R."/>
            <person name="Hildebrand F."/>
            <person name="Pallen M.J."/>
        </authorList>
    </citation>
    <scope>NUCLEOTIDE SEQUENCE</scope>
    <source>
        <strain evidence="7">ChiGjej1B1-2707</strain>
    </source>
</reference>